<name>A0A8S1VP30_9CILI</name>
<dbReference type="OrthoDB" id="10445488at2759"/>
<evidence type="ECO:0000256" key="1">
    <source>
        <dbReference type="SAM" id="MobiDB-lite"/>
    </source>
</evidence>
<organism evidence="2 3">
    <name type="scientific">Paramecium pentaurelia</name>
    <dbReference type="NCBI Taxonomy" id="43138"/>
    <lineage>
        <taxon>Eukaryota</taxon>
        <taxon>Sar</taxon>
        <taxon>Alveolata</taxon>
        <taxon>Ciliophora</taxon>
        <taxon>Intramacronucleata</taxon>
        <taxon>Oligohymenophorea</taxon>
        <taxon>Peniculida</taxon>
        <taxon>Parameciidae</taxon>
        <taxon>Paramecium</taxon>
    </lineage>
</organism>
<reference evidence="2" key="1">
    <citation type="submission" date="2021-01" db="EMBL/GenBank/DDBJ databases">
        <authorList>
            <consortium name="Genoscope - CEA"/>
            <person name="William W."/>
        </authorList>
    </citation>
    <scope>NUCLEOTIDE SEQUENCE</scope>
</reference>
<evidence type="ECO:0000313" key="2">
    <source>
        <dbReference type="EMBL" id="CAD8177339.1"/>
    </source>
</evidence>
<proteinExistence type="predicted"/>
<evidence type="ECO:0000313" key="3">
    <source>
        <dbReference type="Proteomes" id="UP000689195"/>
    </source>
</evidence>
<dbReference type="Proteomes" id="UP000689195">
    <property type="component" value="Unassembled WGS sequence"/>
</dbReference>
<dbReference type="AlphaFoldDB" id="A0A8S1VP30"/>
<feature type="compositionally biased region" description="Basic and acidic residues" evidence="1">
    <location>
        <begin position="63"/>
        <end position="94"/>
    </location>
</feature>
<gene>
    <name evidence="2" type="ORF">PPENT_87.1.T0670142</name>
</gene>
<keyword evidence="3" id="KW-1185">Reference proteome</keyword>
<feature type="region of interest" description="Disordered" evidence="1">
    <location>
        <begin position="62"/>
        <end position="94"/>
    </location>
</feature>
<dbReference type="EMBL" id="CAJJDO010000067">
    <property type="protein sequence ID" value="CAD8177339.1"/>
    <property type="molecule type" value="Genomic_DNA"/>
</dbReference>
<accession>A0A8S1VP30</accession>
<protein>
    <submittedName>
        <fullName evidence="2">Uncharacterized protein</fullName>
    </submittedName>
</protein>
<comment type="caution">
    <text evidence="2">The sequence shown here is derived from an EMBL/GenBank/DDBJ whole genome shotgun (WGS) entry which is preliminary data.</text>
</comment>
<sequence>MKIFCFFKILILKQYYIRKPKKELQQEDQSPGKDALNLFKQNQKLKEDTITEQIKNGGTMLKQDSKHASEVIQGQDDHIKQRNEKKVKKFENAI</sequence>